<feature type="compositionally biased region" description="Low complexity" evidence="6">
    <location>
        <begin position="724"/>
        <end position="735"/>
    </location>
</feature>
<comment type="caution">
    <text evidence="9">The sequence shown here is derived from an EMBL/GenBank/DDBJ whole genome shotgun (WGS) entry which is preliminary data.</text>
</comment>
<dbReference type="FunFam" id="3.40.50.11990:FF:000003">
    <property type="entry name" value="Pol II transcription elongation factor subunit Cdc73"/>
    <property type="match status" value="1"/>
</dbReference>
<evidence type="ECO:0000256" key="7">
    <source>
        <dbReference type="SAM" id="Phobius"/>
    </source>
</evidence>
<dbReference type="Gene3D" id="1.20.1250.20">
    <property type="entry name" value="MFS general substrate transporter like domains"/>
    <property type="match status" value="2"/>
</dbReference>
<dbReference type="GO" id="GO:0000993">
    <property type="term" value="F:RNA polymerase II complex binding"/>
    <property type="evidence" value="ECO:0007669"/>
    <property type="project" value="TreeGrafter"/>
</dbReference>
<feature type="transmembrane region" description="Helical" evidence="7">
    <location>
        <begin position="139"/>
        <end position="159"/>
    </location>
</feature>
<dbReference type="GO" id="GO:0006368">
    <property type="term" value="P:transcription elongation by RNA polymerase II"/>
    <property type="evidence" value="ECO:0007669"/>
    <property type="project" value="InterPro"/>
</dbReference>
<reference evidence="9" key="1">
    <citation type="submission" date="2021-07" db="EMBL/GenBank/DDBJ databases">
        <authorList>
            <person name="Branca A.L. A."/>
        </authorList>
    </citation>
    <scope>NUCLEOTIDE SEQUENCE</scope>
</reference>
<dbReference type="Gene3D" id="3.40.50.11990">
    <property type="entry name" value="RNA polymerase II accessory factor, Cdc73 C-terminal domain"/>
    <property type="match status" value="1"/>
</dbReference>
<feature type="transmembrane region" description="Helical" evidence="7">
    <location>
        <begin position="171"/>
        <end position="192"/>
    </location>
</feature>
<dbReference type="PANTHER" id="PTHR12466:SF8">
    <property type="entry name" value="PARAFIBROMIN"/>
    <property type="match status" value="1"/>
</dbReference>
<proteinExistence type="inferred from homology"/>
<feature type="transmembrane region" description="Helical" evidence="7">
    <location>
        <begin position="85"/>
        <end position="105"/>
    </location>
</feature>
<sequence length="926" mass="99467">MSYQHTRDNSIMLDNIHPRPTDVIPEIEQPALAPADEGKAAWLMLASSCVIQLPVWGFSTVFGVFQEYYSTHDVLRGSKGDLATVGTTSTGLLYLLSPVIFTLLTRYPRLQYYCAPIGLVITVLGSLLSSFSVQVWHLIATQGVMCAIGNGLLFSPSSLYLDQWFLRRKGLAIGIMWAAKSIAGVVLPFIASACLNKFGSSTTLRAWTVTTLLTTLLALPFMKPRVPISPSATARPLDLSFLKQRTFLMLQAGNIIQSFGYFLPTTYLPSYSTETIGLSQTTGTILVSLFNATSVFGGIAFGALCDRFSVTNIMLLSSIGSALSVFLFWGMASSGSDSSQTAIALLTVFSITYGFFAGGFSSTWSGVITQIKRDSSPSLETGLVFGLLAGGRGIGNVISGPLSTVLLRSGSLGDSSGLNGSTGYDTQYGTLILFTGITAFFGAWSWMWRTPPDTMATDAALQDPLLSLRRAIASGNLPTPTTSSELSDQHATEDLAKATHLYFSQPAAQTIPLSTVTRFISEATQSAVDLRSILFAWQNKDVAIPEYIASAEKFNEELKQQTKEGGKEQSVQILVFVERLDLITWLEGAAEEIDHIKPLEGAAAAAEAAAAAAGVAQAENAAGIAAGATGGVSTAPSGTAGAVQTGAQSGRPQKQIDPRLQEIYNGERKTGDRNTVLRGIKPTDFSHVRKSAELFLDRSRSRPGQPSAKPGSKSVVPAPSAGLSMPSSRKSSSSNAPIILISPSASSLIRMSNVKTFLENGIFVPPDHPTLSSATDANLVKLERPLRINSDPSNPSANAIGSRTGGKPTRPTKFFIVDGTSSFKPEYWNRLVAVFTTGQTWQFKSYKWTSPPELFKHATGIYVGWRGEDVPSQVKGWGRGVDNFAVERWDERNGVEGGGRWRDREVVEGIWSAIEEGMRLRGWGSK</sequence>
<dbReference type="PANTHER" id="PTHR12466">
    <property type="entry name" value="CDC73 DOMAIN PROTEIN"/>
    <property type="match status" value="1"/>
</dbReference>
<evidence type="ECO:0000256" key="6">
    <source>
        <dbReference type="SAM" id="MobiDB-lite"/>
    </source>
</evidence>
<keyword evidence="7" id="KW-0472">Membrane</keyword>
<feature type="transmembrane region" description="Helical" evidence="7">
    <location>
        <begin position="204"/>
        <end position="222"/>
    </location>
</feature>
<dbReference type="OrthoDB" id="443634at2759"/>
<feature type="compositionally biased region" description="Polar residues" evidence="6">
    <location>
        <begin position="790"/>
        <end position="801"/>
    </location>
</feature>
<comment type="subcellular location">
    <subcellularLocation>
        <location evidence="2">Membrane</location>
        <topology evidence="2">Multi-pass membrane protein</topology>
    </subcellularLocation>
    <subcellularLocation>
        <location evidence="1">Nucleus</location>
    </subcellularLocation>
</comment>
<keyword evidence="5" id="KW-0539">Nucleus</keyword>
<evidence type="ECO:0000256" key="3">
    <source>
        <dbReference type="ARBA" id="ARBA00010427"/>
    </source>
</evidence>
<dbReference type="Pfam" id="PF05179">
    <property type="entry name" value="CDC73_C"/>
    <property type="match status" value="1"/>
</dbReference>
<gene>
    <name evidence="9" type="ORF">PSALAMII_LOCUS6728</name>
</gene>
<protein>
    <recommendedName>
        <fullName evidence="8">Cell division control protein 73 C-terminal domain-containing protein</fullName>
    </recommendedName>
</protein>
<dbReference type="EMBL" id="CAJVPD010000245">
    <property type="protein sequence ID" value="CAG8391270.1"/>
    <property type="molecule type" value="Genomic_DNA"/>
</dbReference>
<feature type="transmembrane region" description="Helical" evidence="7">
    <location>
        <begin position="285"/>
        <end position="304"/>
    </location>
</feature>
<feature type="domain" description="Cell division control protein 73 C-terminal" evidence="8">
    <location>
        <begin position="734"/>
        <end position="916"/>
    </location>
</feature>
<feature type="region of interest" description="Disordered" evidence="6">
    <location>
        <begin position="694"/>
        <end position="735"/>
    </location>
</feature>
<dbReference type="Proteomes" id="UP001152592">
    <property type="component" value="Unassembled WGS sequence"/>
</dbReference>
<keyword evidence="7" id="KW-1133">Transmembrane helix</keyword>
<keyword evidence="4" id="KW-0804">Transcription</keyword>
<evidence type="ECO:0000313" key="9">
    <source>
        <dbReference type="EMBL" id="CAG8391270.1"/>
    </source>
</evidence>
<dbReference type="GO" id="GO:0022857">
    <property type="term" value="F:transmembrane transporter activity"/>
    <property type="evidence" value="ECO:0007669"/>
    <property type="project" value="InterPro"/>
</dbReference>
<dbReference type="InterPro" id="IPR031336">
    <property type="entry name" value="CDC73_C"/>
</dbReference>
<dbReference type="AlphaFoldDB" id="A0A9W4JFQ5"/>
<evidence type="ECO:0000256" key="5">
    <source>
        <dbReference type="ARBA" id="ARBA00023242"/>
    </source>
</evidence>
<comment type="similarity">
    <text evidence="3">Belongs to the CDC73 family.</text>
</comment>
<evidence type="ECO:0000259" key="8">
    <source>
        <dbReference type="Pfam" id="PF05179"/>
    </source>
</evidence>
<dbReference type="InterPro" id="IPR007852">
    <property type="entry name" value="Cdc73/Parafibromin"/>
</dbReference>
<organism evidence="9 10">
    <name type="scientific">Penicillium salamii</name>
    <dbReference type="NCBI Taxonomy" id="1612424"/>
    <lineage>
        <taxon>Eukaryota</taxon>
        <taxon>Fungi</taxon>
        <taxon>Dikarya</taxon>
        <taxon>Ascomycota</taxon>
        <taxon>Pezizomycotina</taxon>
        <taxon>Eurotiomycetes</taxon>
        <taxon>Eurotiomycetidae</taxon>
        <taxon>Eurotiales</taxon>
        <taxon>Aspergillaceae</taxon>
        <taxon>Penicillium</taxon>
    </lineage>
</organism>
<dbReference type="Pfam" id="PF07690">
    <property type="entry name" value="MFS_1"/>
    <property type="match status" value="1"/>
</dbReference>
<evidence type="ECO:0000256" key="1">
    <source>
        <dbReference type="ARBA" id="ARBA00004123"/>
    </source>
</evidence>
<dbReference type="GO" id="GO:0032968">
    <property type="term" value="P:positive regulation of transcription elongation by RNA polymerase II"/>
    <property type="evidence" value="ECO:0007669"/>
    <property type="project" value="TreeGrafter"/>
</dbReference>
<dbReference type="GO" id="GO:0016593">
    <property type="term" value="C:Cdc73/Paf1 complex"/>
    <property type="evidence" value="ECO:0007669"/>
    <property type="project" value="InterPro"/>
</dbReference>
<dbReference type="GO" id="GO:0016020">
    <property type="term" value="C:membrane"/>
    <property type="evidence" value="ECO:0007669"/>
    <property type="project" value="UniProtKB-SubCell"/>
</dbReference>
<dbReference type="InterPro" id="IPR011701">
    <property type="entry name" value="MFS"/>
</dbReference>
<dbReference type="SUPFAM" id="SSF103473">
    <property type="entry name" value="MFS general substrate transporter"/>
    <property type="match status" value="1"/>
</dbReference>
<evidence type="ECO:0000313" key="10">
    <source>
        <dbReference type="Proteomes" id="UP001152592"/>
    </source>
</evidence>
<keyword evidence="7" id="KW-0812">Transmembrane</keyword>
<accession>A0A9W4JFQ5</accession>
<feature type="region of interest" description="Disordered" evidence="6">
    <location>
        <begin position="637"/>
        <end position="658"/>
    </location>
</feature>
<dbReference type="InterPro" id="IPR038103">
    <property type="entry name" value="CDC73_C_sf"/>
</dbReference>
<feature type="region of interest" description="Disordered" evidence="6">
    <location>
        <begin position="785"/>
        <end position="811"/>
    </location>
</feature>
<evidence type="ECO:0000256" key="2">
    <source>
        <dbReference type="ARBA" id="ARBA00004141"/>
    </source>
</evidence>
<feature type="transmembrane region" description="Helical" evidence="7">
    <location>
        <begin position="428"/>
        <end position="448"/>
    </location>
</feature>
<feature type="transmembrane region" description="Helical" evidence="7">
    <location>
        <begin position="342"/>
        <end position="364"/>
    </location>
</feature>
<dbReference type="InterPro" id="IPR036259">
    <property type="entry name" value="MFS_trans_sf"/>
</dbReference>
<evidence type="ECO:0000256" key="4">
    <source>
        <dbReference type="ARBA" id="ARBA00023163"/>
    </source>
</evidence>
<name>A0A9W4JFQ5_9EURO</name>
<feature type="transmembrane region" description="Helical" evidence="7">
    <location>
        <begin position="42"/>
        <end position="65"/>
    </location>
</feature>
<feature type="transmembrane region" description="Helical" evidence="7">
    <location>
        <begin position="112"/>
        <end position="133"/>
    </location>
</feature>
<feature type="transmembrane region" description="Helical" evidence="7">
    <location>
        <begin position="310"/>
        <end position="330"/>
    </location>
</feature>